<dbReference type="HOGENOM" id="CLU_1063969_0_0_2"/>
<dbReference type="STRING" id="414004.CENSYa_0392"/>
<dbReference type="KEGG" id="csy:CENSYa_0392"/>
<keyword evidence="1" id="KW-0472">Membrane</keyword>
<keyword evidence="3" id="KW-1185">Reference proteome</keyword>
<reference evidence="2 3" key="1">
    <citation type="journal article" date="2006" name="Proc. Natl. Acad. Sci. U.S.A.">
        <title>Genomic analysis of the uncultivated marine crenarchaeote Cenarchaeum symbiosum.</title>
        <authorList>
            <person name="Hallam S.J."/>
            <person name="Konstantinidis K.T."/>
            <person name="Putnam N."/>
            <person name="Schleper C."/>
            <person name="Watanabe Y."/>
            <person name="Sugahara J."/>
            <person name="Preston C."/>
            <person name="de la Torre J."/>
            <person name="Richardson P.M."/>
            <person name="DeLong E.F."/>
        </authorList>
    </citation>
    <scope>NUCLEOTIDE SEQUENCE [LARGE SCALE GENOMIC DNA]</scope>
    <source>
        <strain evidence="3">A</strain>
    </source>
</reference>
<evidence type="ECO:0000313" key="3">
    <source>
        <dbReference type="Proteomes" id="UP000000758"/>
    </source>
</evidence>
<keyword evidence="1" id="KW-0812">Transmembrane</keyword>
<proteinExistence type="predicted"/>
<protein>
    <submittedName>
        <fullName evidence="2">Uncharacterized protein</fullName>
    </submittedName>
</protein>
<accession>A0RUL1</accession>
<name>A0RUL1_CENSY</name>
<gene>
    <name evidence="2" type="ordered locus">CENSYa_0392</name>
</gene>
<dbReference type="Proteomes" id="UP000000758">
    <property type="component" value="Chromosome"/>
</dbReference>
<keyword evidence="1" id="KW-1133">Transmembrane helix</keyword>
<evidence type="ECO:0000256" key="1">
    <source>
        <dbReference type="SAM" id="Phobius"/>
    </source>
</evidence>
<dbReference type="EnsemblBacteria" id="ABK77028">
    <property type="protein sequence ID" value="ABK77028"/>
    <property type="gene ID" value="CENSYa_0392"/>
</dbReference>
<dbReference type="EMBL" id="DP000238">
    <property type="protein sequence ID" value="ABK77028.1"/>
    <property type="molecule type" value="Genomic_DNA"/>
</dbReference>
<evidence type="ECO:0000313" key="2">
    <source>
        <dbReference type="EMBL" id="ABK77028.1"/>
    </source>
</evidence>
<dbReference type="AlphaFoldDB" id="A0RUL1"/>
<organism evidence="2 3">
    <name type="scientific">Cenarchaeum symbiosum (strain A)</name>
    <dbReference type="NCBI Taxonomy" id="414004"/>
    <lineage>
        <taxon>Archaea</taxon>
        <taxon>Nitrososphaerota</taxon>
        <taxon>Candidatus Cenarchaeales</taxon>
        <taxon>Candidatus Cenarchaeaceae</taxon>
        <taxon>Candidatus Cenarchaeum</taxon>
    </lineage>
</organism>
<sequence>MAQTHCRAAVMLAGGFRKQPAGTWRHGCMHSRPCFPAGVPAGDGPRVRGAPIPRSGRAKDFPRQNLCLKLGFAGLIETTLWNLRPSCVMFWPGMGDPRKRKKTLRFLIITAAIGISVGLASTFAQQIVDADNPLKVCIDDRDTPYRITATLELFVDGIKAEIPANVGNINGCKRSLYTLSDDGTIYAEWEEEYPFEIGHFLWIWDFPHRDMEESKSRFLVDGRPTDDYIHAPLKDGSHYRAEFTSKSYDDSKDTDFLPPDL</sequence>
<feature type="transmembrane region" description="Helical" evidence="1">
    <location>
        <begin position="104"/>
        <end position="124"/>
    </location>
</feature>